<keyword evidence="4" id="KW-1185">Reference proteome</keyword>
<keyword evidence="2" id="KW-0812">Transmembrane</keyword>
<dbReference type="Proteomes" id="UP000198949">
    <property type="component" value="Unassembled WGS sequence"/>
</dbReference>
<name>A0A1G6R5Z1_9ACTN</name>
<evidence type="ECO:0000313" key="3">
    <source>
        <dbReference type="EMBL" id="SDC99813.1"/>
    </source>
</evidence>
<dbReference type="STRING" id="58114.SAMN05216270_101306"/>
<reference evidence="4" key="1">
    <citation type="submission" date="2016-10" db="EMBL/GenBank/DDBJ databases">
        <authorList>
            <person name="Varghese N."/>
            <person name="Submissions S."/>
        </authorList>
    </citation>
    <scope>NUCLEOTIDE SEQUENCE [LARGE SCALE GENOMIC DNA]</scope>
    <source>
        <strain evidence="4">CGMCC 4.3516</strain>
    </source>
</reference>
<evidence type="ECO:0000313" key="4">
    <source>
        <dbReference type="Proteomes" id="UP000198949"/>
    </source>
</evidence>
<dbReference type="EMBL" id="FNAD01000001">
    <property type="protein sequence ID" value="SDC99813.1"/>
    <property type="molecule type" value="Genomic_DNA"/>
</dbReference>
<sequence>MMKGSQVNPYDDASVFVQARPDATPPPSSVDIKRVMREGYRARRRRRAAVGTAAGAGAAAVAAVLALSLTGTPGTPEQRFPAGDGFDFDPALAGYPGAAVYDDADPAGDALNDAVLDAFGDLAADAGFVDEDDLDYERPSDEAIAEAMAEHDLDYYAALSDLGYRGLPLLFGPWESPGNGGQVYLRGYVAGDADEEADQSSFSITALAPGGWTADPGPTGGAAFPQHLIGDEATWTDRAPDFATETLDDGRTLMTADHGCALEAAVVYPNGSALRSSWDLDCEGQGRDMDLEDLTAAMLAMPQIDHDTSELAPVDDLLDVPAGWAYDAAWETDAAADAQASIEAAAGAIGEVYGDPDLDSAQPTQGETGDGSVRRSYGAGLHMPFSDADGIPVYFSLYYHLPGGWLPGLAPEGTSAEPYLIDCSETDKDDTCEEFEVDGRTVATRTFGIVDSHSYWVVVYDPAGWAVAFETSFTGDIDGFAFEDIVDLAAGLPAPVYDAAAYERD</sequence>
<dbReference type="AlphaFoldDB" id="A0A1G6R5Z1"/>
<keyword evidence="2" id="KW-0472">Membrane</keyword>
<proteinExistence type="predicted"/>
<feature type="transmembrane region" description="Helical" evidence="2">
    <location>
        <begin position="48"/>
        <end position="69"/>
    </location>
</feature>
<gene>
    <name evidence="3" type="ORF">SAMN05216270_101306</name>
</gene>
<keyword evidence="2" id="KW-1133">Transmembrane helix</keyword>
<evidence type="ECO:0000256" key="2">
    <source>
        <dbReference type="SAM" id="Phobius"/>
    </source>
</evidence>
<evidence type="ECO:0000256" key="1">
    <source>
        <dbReference type="SAM" id="MobiDB-lite"/>
    </source>
</evidence>
<accession>A0A1G6R5Z1</accession>
<protein>
    <submittedName>
        <fullName evidence="3">Uncharacterized protein</fullName>
    </submittedName>
</protein>
<organism evidence="3 4">
    <name type="scientific">Glycomyces harbinensis</name>
    <dbReference type="NCBI Taxonomy" id="58114"/>
    <lineage>
        <taxon>Bacteria</taxon>
        <taxon>Bacillati</taxon>
        <taxon>Actinomycetota</taxon>
        <taxon>Actinomycetes</taxon>
        <taxon>Glycomycetales</taxon>
        <taxon>Glycomycetaceae</taxon>
        <taxon>Glycomyces</taxon>
    </lineage>
</organism>
<feature type="region of interest" description="Disordered" evidence="1">
    <location>
        <begin position="353"/>
        <end position="373"/>
    </location>
</feature>